<keyword evidence="2" id="KW-1185">Reference proteome</keyword>
<proteinExistence type="predicted"/>
<reference evidence="3" key="1">
    <citation type="submission" date="2016-06" db="UniProtKB">
        <authorList>
            <consortium name="WormBaseParasite"/>
        </authorList>
    </citation>
    <scope>IDENTIFICATION</scope>
</reference>
<dbReference type="WBParaSite" id="OFLC_0001410301-mRNA-1">
    <property type="protein sequence ID" value="OFLC_0001410301-mRNA-1"/>
    <property type="gene ID" value="OFLC_0001410301"/>
</dbReference>
<evidence type="ECO:0000313" key="2">
    <source>
        <dbReference type="Proteomes" id="UP000267606"/>
    </source>
</evidence>
<evidence type="ECO:0000313" key="3">
    <source>
        <dbReference type="WBParaSite" id="OFLC_0001410301-mRNA-1"/>
    </source>
</evidence>
<sequence>MNLFQGLEQQGPWLSQSSLGTRNDAFKRRISFFVNGLAEDLISFPMEKSLLCMRQIRKYMDEKLIGLEGSIQNSEVDTNVT</sequence>
<name>A0A183I2Y3_9BILA</name>
<accession>A0A183I2Y3</accession>
<reference evidence="1 2" key="2">
    <citation type="submission" date="2018-11" db="EMBL/GenBank/DDBJ databases">
        <authorList>
            <consortium name="Pathogen Informatics"/>
        </authorList>
    </citation>
    <scope>NUCLEOTIDE SEQUENCE [LARGE SCALE GENOMIC DNA]</scope>
</reference>
<organism evidence="3">
    <name type="scientific">Onchocerca flexuosa</name>
    <dbReference type="NCBI Taxonomy" id="387005"/>
    <lineage>
        <taxon>Eukaryota</taxon>
        <taxon>Metazoa</taxon>
        <taxon>Ecdysozoa</taxon>
        <taxon>Nematoda</taxon>
        <taxon>Chromadorea</taxon>
        <taxon>Rhabditida</taxon>
        <taxon>Spirurina</taxon>
        <taxon>Spiruromorpha</taxon>
        <taxon>Filarioidea</taxon>
        <taxon>Onchocercidae</taxon>
        <taxon>Onchocerca</taxon>
    </lineage>
</organism>
<protein>
    <submittedName>
        <fullName evidence="3">BESS domain-containing protein</fullName>
    </submittedName>
</protein>
<dbReference type="AlphaFoldDB" id="A0A183I2Y3"/>
<dbReference type="EMBL" id="UZAJ01040594">
    <property type="protein sequence ID" value="VDP15476.1"/>
    <property type="molecule type" value="Genomic_DNA"/>
</dbReference>
<gene>
    <name evidence="1" type="ORF">OFLC_LOCUS14095</name>
</gene>
<evidence type="ECO:0000313" key="1">
    <source>
        <dbReference type="EMBL" id="VDP15476.1"/>
    </source>
</evidence>
<dbReference type="Proteomes" id="UP000267606">
    <property type="component" value="Unassembled WGS sequence"/>
</dbReference>